<dbReference type="InterPro" id="IPR001466">
    <property type="entry name" value="Beta-lactam-related"/>
</dbReference>
<protein>
    <submittedName>
        <fullName evidence="3">Beta-lactamase-like protein</fullName>
    </submittedName>
</protein>
<organism evidence="3 4">
    <name type="scientific">Penicillium angulare</name>
    <dbReference type="NCBI Taxonomy" id="116970"/>
    <lineage>
        <taxon>Eukaryota</taxon>
        <taxon>Fungi</taxon>
        <taxon>Dikarya</taxon>
        <taxon>Ascomycota</taxon>
        <taxon>Pezizomycotina</taxon>
        <taxon>Eurotiomycetes</taxon>
        <taxon>Eurotiomycetidae</taxon>
        <taxon>Eurotiales</taxon>
        <taxon>Aspergillaceae</taxon>
        <taxon>Penicillium</taxon>
    </lineage>
</organism>
<evidence type="ECO:0000313" key="4">
    <source>
        <dbReference type="Proteomes" id="UP001149165"/>
    </source>
</evidence>
<name>A0A9W9FWX5_9EURO</name>
<dbReference type="Gene3D" id="3.40.710.10">
    <property type="entry name" value="DD-peptidase/beta-lactamase superfamily"/>
    <property type="match status" value="1"/>
</dbReference>
<dbReference type="OrthoDB" id="5946976at2759"/>
<evidence type="ECO:0000313" key="3">
    <source>
        <dbReference type="EMBL" id="KAJ5107952.1"/>
    </source>
</evidence>
<dbReference type="EMBL" id="JAPQKH010000003">
    <property type="protein sequence ID" value="KAJ5107952.1"/>
    <property type="molecule type" value="Genomic_DNA"/>
</dbReference>
<dbReference type="AlphaFoldDB" id="A0A9W9FWX5"/>
<keyword evidence="4" id="KW-1185">Reference proteome</keyword>
<sequence>MLKGYGVSDITTSQPVTEHTLFMTGSTSKAFTAAAISLLIDDNINFPDIHWNTPVHSIIPTDFVLNDSWATSEMTIIDILSHRSGLPRHDGIWLANITLQEAVQSLRHLPLTASPRTEFQYCNLMYTVAAHIIETVTNQSFQSFLRDNIWLPQDMTETYLSLSDAKEANQDISQGYFEDLNGKVVSSEQVSVDILRGAGNILSSVSDYAKWISTLLNHGPPLSPGAYGMLFGAQFIAELYPIEPFQTPTLYGLGWMIQFYKGEAIITHGGSQVGYGADVVLLPERNFGLVILGNNMNGIGAGADILAYHLIDEELNVPLEQRADAAMNTTHLSKHILSELYPDLPSPPLPNPLNLSAFEGYYTHPAYPDLRISSDCISNSKAYEVLNRTTPDLCISHTRPNDYSKDMEWGLFHVSGTYWLQLVLWSGGLGASRVEFSIGSDGLVSRLGIEIEPAMAKRGEKIWWRHAQS</sequence>
<dbReference type="InterPro" id="IPR012338">
    <property type="entry name" value="Beta-lactam/transpept-like"/>
</dbReference>
<feature type="domain" description="Beta-lactamase-related" evidence="2">
    <location>
        <begin position="3"/>
        <end position="301"/>
    </location>
</feature>
<accession>A0A9W9FWX5</accession>
<reference evidence="3" key="1">
    <citation type="submission" date="2022-11" db="EMBL/GenBank/DDBJ databases">
        <authorList>
            <person name="Petersen C."/>
        </authorList>
    </citation>
    <scope>NUCLEOTIDE SEQUENCE</scope>
    <source>
        <strain evidence="3">IBT 30069</strain>
    </source>
</reference>
<dbReference type="InterPro" id="IPR050491">
    <property type="entry name" value="AmpC-like"/>
</dbReference>
<dbReference type="Proteomes" id="UP001149165">
    <property type="component" value="Unassembled WGS sequence"/>
</dbReference>
<evidence type="ECO:0000256" key="1">
    <source>
        <dbReference type="ARBA" id="ARBA00038215"/>
    </source>
</evidence>
<proteinExistence type="inferred from homology"/>
<comment type="similarity">
    <text evidence="1">Belongs to the peptidase S12 family.</text>
</comment>
<dbReference type="PANTHER" id="PTHR46825:SF9">
    <property type="entry name" value="BETA-LACTAMASE-RELATED DOMAIN-CONTAINING PROTEIN"/>
    <property type="match status" value="1"/>
</dbReference>
<dbReference type="PANTHER" id="PTHR46825">
    <property type="entry name" value="D-ALANYL-D-ALANINE-CARBOXYPEPTIDASE/ENDOPEPTIDASE AMPH"/>
    <property type="match status" value="1"/>
</dbReference>
<reference evidence="3" key="2">
    <citation type="journal article" date="2023" name="IMA Fungus">
        <title>Comparative genomic study of the Penicillium genus elucidates a diverse pangenome and 15 lateral gene transfer events.</title>
        <authorList>
            <person name="Petersen C."/>
            <person name="Sorensen T."/>
            <person name="Nielsen M.R."/>
            <person name="Sondergaard T.E."/>
            <person name="Sorensen J.L."/>
            <person name="Fitzpatrick D.A."/>
            <person name="Frisvad J.C."/>
            <person name="Nielsen K.L."/>
        </authorList>
    </citation>
    <scope>NUCLEOTIDE SEQUENCE</scope>
    <source>
        <strain evidence="3">IBT 30069</strain>
    </source>
</reference>
<gene>
    <name evidence="3" type="ORF">N7456_004627</name>
</gene>
<dbReference type="Pfam" id="PF00144">
    <property type="entry name" value="Beta-lactamase"/>
    <property type="match status" value="1"/>
</dbReference>
<comment type="caution">
    <text evidence="3">The sequence shown here is derived from an EMBL/GenBank/DDBJ whole genome shotgun (WGS) entry which is preliminary data.</text>
</comment>
<dbReference type="SUPFAM" id="SSF56601">
    <property type="entry name" value="beta-lactamase/transpeptidase-like"/>
    <property type="match status" value="1"/>
</dbReference>
<evidence type="ECO:0000259" key="2">
    <source>
        <dbReference type="Pfam" id="PF00144"/>
    </source>
</evidence>